<keyword evidence="3" id="KW-1185">Reference proteome</keyword>
<feature type="compositionally biased region" description="Basic and acidic residues" evidence="1">
    <location>
        <begin position="238"/>
        <end position="248"/>
    </location>
</feature>
<organism evidence="2 3">
    <name type="scientific">Puccinia graminis f. sp. tritici (strain CRL 75-36-700-3 / race SCCL)</name>
    <name type="common">Black stem rust fungus</name>
    <dbReference type="NCBI Taxonomy" id="418459"/>
    <lineage>
        <taxon>Eukaryota</taxon>
        <taxon>Fungi</taxon>
        <taxon>Dikarya</taxon>
        <taxon>Basidiomycota</taxon>
        <taxon>Pucciniomycotina</taxon>
        <taxon>Pucciniomycetes</taxon>
        <taxon>Pucciniales</taxon>
        <taxon>Pucciniaceae</taxon>
        <taxon>Puccinia</taxon>
    </lineage>
</organism>
<reference evidence="3" key="1">
    <citation type="journal article" date="2011" name="Proc. Natl. Acad. Sci. U.S.A.">
        <title>Obligate biotrophy features unraveled by the genomic analysis of rust fungi.</title>
        <authorList>
            <person name="Duplessis S."/>
            <person name="Cuomo C.A."/>
            <person name="Lin Y.-C."/>
            <person name="Aerts A."/>
            <person name="Tisserant E."/>
            <person name="Veneault-Fourrey C."/>
            <person name="Joly D.L."/>
            <person name="Hacquard S."/>
            <person name="Amselem J."/>
            <person name="Cantarel B.L."/>
            <person name="Chiu R."/>
            <person name="Coutinho P.M."/>
            <person name="Feau N."/>
            <person name="Field M."/>
            <person name="Frey P."/>
            <person name="Gelhaye E."/>
            <person name="Goldberg J."/>
            <person name="Grabherr M.G."/>
            <person name="Kodira C.D."/>
            <person name="Kohler A."/>
            <person name="Kuees U."/>
            <person name="Lindquist E.A."/>
            <person name="Lucas S.M."/>
            <person name="Mago R."/>
            <person name="Mauceli E."/>
            <person name="Morin E."/>
            <person name="Murat C."/>
            <person name="Pangilinan J.L."/>
            <person name="Park R."/>
            <person name="Pearson M."/>
            <person name="Quesneville H."/>
            <person name="Rouhier N."/>
            <person name="Sakthikumar S."/>
            <person name="Salamov A.A."/>
            <person name="Schmutz J."/>
            <person name="Selles B."/>
            <person name="Shapiro H."/>
            <person name="Tanguay P."/>
            <person name="Tuskan G.A."/>
            <person name="Henrissat B."/>
            <person name="Van de Peer Y."/>
            <person name="Rouze P."/>
            <person name="Ellis J.G."/>
            <person name="Dodds P.N."/>
            <person name="Schein J.E."/>
            <person name="Zhong S."/>
            <person name="Hamelin R.C."/>
            <person name="Grigoriev I.V."/>
            <person name="Szabo L.J."/>
            <person name="Martin F."/>
        </authorList>
    </citation>
    <scope>NUCLEOTIDE SEQUENCE [LARGE SCALE GENOMIC DNA]</scope>
    <source>
        <strain evidence="3">CRL 75-36-700-3 / race SCCL</strain>
    </source>
</reference>
<dbReference type="OrthoDB" id="2505956at2759"/>
<dbReference type="AlphaFoldDB" id="H6QVD1"/>
<name>H6QVD1_PUCGT</name>
<dbReference type="HOGENOM" id="CLU_098028_0_0_1"/>
<dbReference type="RefSeq" id="XP_003888530.1">
    <property type="nucleotide sequence ID" value="XM_003888481.1"/>
</dbReference>
<dbReference type="InParanoid" id="H6QVD1"/>
<evidence type="ECO:0000313" key="3">
    <source>
        <dbReference type="Proteomes" id="UP000008783"/>
    </source>
</evidence>
<protein>
    <submittedName>
        <fullName evidence="2">Uncharacterized protein</fullName>
    </submittedName>
</protein>
<accession>H6QVD1</accession>
<sequence length="248" mass="26531">MSGLDMYVAEGTLPAVDNTLADKLTKVIDTLIPRMESLERAVSGQASKPTGATRADSFNTLLVRIEEIAANMTRLEKKVEALSSPQSSNMMAQTAAKPCILPPRPAPLYSEKAAGTSNPGVAKSLPPVPPSSYINRFKLGQVVIRKKFDQPKPFEGLTAATICQKINDALDFAKATIDNEIIKVKAVAQFPNGDLTPSSSTPVPQALKSTIKSMLSSFASKTKSSQKRSIRSAGYSTPKERVKLPAPS</sequence>
<feature type="region of interest" description="Disordered" evidence="1">
    <location>
        <begin position="218"/>
        <end position="248"/>
    </location>
</feature>
<dbReference type="Proteomes" id="UP000008783">
    <property type="component" value="Unassembled WGS sequence"/>
</dbReference>
<gene>
    <name evidence="2" type="ORF">PGTG_22707</name>
</gene>
<dbReference type="GeneID" id="13540815"/>
<dbReference type="KEGG" id="pgr:PGTG_22707"/>
<evidence type="ECO:0000313" key="2">
    <source>
        <dbReference type="EMBL" id="EHS62860.1"/>
    </source>
</evidence>
<dbReference type="VEuPathDB" id="FungiDB:PGTG_22707"/>
<evidence type="ECO:0000256" key="1">
    <source>
        <dbReference type="SAM" id="MobiDB-lite"/>
    </source>
</evidence>
<proteinExistence type="predicted"/>
<dbReference type="EMBL" id="DS178397">
    <property type="protein sequence ID" value="EHS62860.1"/>
    <property type="molecule type" value="Genomic_DNA"/>
</dbReference>